<evidence type="ECO:0000313" key="3">
    <source>
        <dbReference type="Proteomes" id="UP001501074"/>
    </source>
</evidence>
<reference evidence="3" key="1">
    <citation type="journal article" date="2019" name="Int. J. Syst. Evol. Microbiol.">
        <title>The Global Catalogue of Microorganisms (GCM) 10K type strain sequencing project: providing services to taxonomists for standard genome sequencing and annotation.</title>
        <authorList>
            <consortium name="The Broad Institute Genomics Platform"/>
            <consortium name="The Broad Institute Genome Sequencing Center for Infectious Disease"/>
            <person name="Wu L."/>
            <person name="Ma J."/>
        </authorList>
    </citation>
    <scope>NUCLEOTIDE SEQUENCE [LARGE SCALE GENOMIC DNA]</scope>
    <source>
        <strain evidence="3">JCM 16902</strain>
    </source>
</reference>
<feature type="region of interest" description="Disordered" evidence="1">
    <location>
        <begin position="256"/>
        <end position="279"/>
    </location>
</feature>
<evidence type="ECO:0000256" key="1">
    <source>
        <dbReference type="SAM" id="MobiDB-lite"/>
    </source>
</evidence>
<dbReference type="SUPFAM" id="SSF52172">
    <property type="entry name" value="CheY-like"/>
    <property type="match status" value="1"/>
</dbReference>
<dbReference type="RefSeq" id="WP_231484745.1">
    <property type="nucleotide sequence ID" value="NZ_BAAAZO010000009.1"/>
</dbReference>
<evidence type="ECO:0000313" key="2">
    <source>
        <dbReference type="EMBL" id="GAA3626062.1"/>
    </source>
</evidence>
<name>A0ABP7A6X4_9ACTN</name>
<protein>
    <recommendedName>
        <fullName evidence="4">Response regulatory domain-containing protein</fullName>
    </recommendedName>
</protein>
<evidence type="ECO:0008006" key="4">
    <source>
        <dbReference type="Google" id="ProtNLM"/>
    </source>
</evidence>
<dbReference type="EMBL" id="BAAAZO010000009">
    <property type="protein sequence ID" value="GAA3626062.1"/>
    <property type="molecule type" value="Genomic_DNA"/>
</dbReference>
<feature type="compositionally biased region" description="Pro residues" evidence="1">
    <location>
        <begin position="270"/>
        <end position="279"/>
    </location>
</feature>
<feature type="region of interest" description="Disordered" evidence="1">
    <location>
        <begin position="298"/>
        <end position="402"/>
    </location>
</feature>
<feature type="region of interest" description="Disordered" evidence="1">
    <location>
        <begin position="128"/>
        <end position="243"/>
    </location>
</feature>
<sequence>MARLLIISRSLALGMRLTDLHEVDERSADDLEQHLPQVEGFDVLVLDVGDPVLAVNTVNSLREDEQAIPVMLISGYQPEWEQVEAQQVEGVHVVPLPITRQALHRGVGVLLDGDPDEFIVEPAGAMPPVSRPAVAPVPASSAADDEETVRVPTVPTSTEKPTMVDVSVAPAASPTHNASRPGPARTKAGQPAVKAAPPETGPAPGPADIAAARAVQKAPPAPVEPNAPATGPMSPSTGRLGQQIAARRLQQTQSMERFGSPQHDRNRPMGPRPQIPRPPTEAIEVTASQVAGLSYSSPVVRPFSEQPPTGHRPAPQRDQNPAAPAGQDGQSAPSRWRPAPAPETGSINLSGNMAANRRMQRLGDRPRKFQRRTGPAENSPRTPGRGLVTDPLGPRTDPYGFPVSALERRLDAEAAASLRPGPDGEPALRTGDLIRMLAERTSELYGVSDTSQVLADDVIERASADAAAVLVPDGPLWRVSGGVGLRPAERRLELNDTHWLITEIGAGGRAVLIDDTDIVRQQLAGAPLAAWRHLLALPMPDVRVVVVMARGDEGEPFSQRDLSAVYPPVRESAVLLAQAIETRRLARALAPLREPGPETDR</sequence>
<dbReference type="Gene3D" id="3.40.50.2300">
    <property type="match status" value="1"/>
</dbReference>
<organism evidence="2 3">
    <name type="scientific">Kineosporia mesophila</name>
    <dbReference type="NCBI Taxonomy" id="566012"/>
    <lineage>
        <taxon>Bacteria</taxon>
        <taxon>Bacillati</taxon>
        <taxon>Actinomycetota</taxon>
        <taxon>Actinomycetes</taxon>
        <taxon>Kineosporiales</taxon>
        <taxon>Kineosporiaceae</taxon>
        <taxon>Kineosporia</taxon>
    </lineage>
</organism>
<dbReference type="InterPro" id="IPR011006">
    <property type="entry name" value="CheY-like_superfamily"/>
</dbReference>
<accession>A0ABP7A6X4</accession>
<feature type="compositionally biased region" description="Low complexity" evidence="1">
    <location>
        <begin position="206"/>
        <end position="218"/>
    </location>
</feature>
<feature type="compositionally biased region" description="Low complexity" evidence="1">
    <location>
        <begin position="128"/>
        <end position="142"/>
    </location>
</feature>
<proteinExistence type="predicted"/>
<dbReference type="Proteomes" id="UP001501074">
    <property type="component" value="Unassembled WGS sequence"/>
</dbReference>
<comment type="caution">
    <text evidence="2">The sequence shown here is derived from an EMBL/GenBank/DDBJ whole genome shotgun (WGS) entry which is preliminary data.</text>
</comment>
<keyword evidence="3" id="KW-1185">Reference proteome</keyword>
<gene>
    <name evidence="2" type="ORF">GCM10022223_49100</name>
</gene>